<keyword evidence="1" id="KW-0732">Signal</keyword>
<evidence type="ECO:0000256" key="1">
    <source>
        <dbReference type="SAM" id="SignalP"/>
    </source>
</evidence>
<dbReference type="InterPro" id="IPR050490">
    <property type="entry name" value="Bact_solute-bd_prot1"/>
</dbReference>
<keyword evidence="3" id="KW-1185">Reference proteome</keyword>
<gene>
    <name evidence="2" type="ORF">KGA66_22345</name>
</gene>
<dbReference type="AlphaFoldDB" id="A0A8J7WSA3"/>
<dbReference type="RefSeq" id="WP_211470254.1">
    <property type="nucleotide sequence ID" value="NZ_JAGSXH010000102.1"/>
</dbReference>
<accession>A0A8J7WSA3</accession>
<name>A0A8J7WSA3_9ACTN</name>
<evidence type="ECO:0000313" key="2">
    <source>
        <dbReference type="EMBL" id="MBS2965810.1"/>
    </source>
</evidence>
<proteinExistence type="predicted"/>
<dbReference type="Proteomes" id="UP000677913">
    <property type="component" value="Unassembled WGS sequence"/>
</dbReference>
<feature type="chain" id="PRO_5039006833" evidence="1">
    <location>
        <begin position="21"/>
        <end position="423"/>
    </location>
</feature>
<reference evidence="2" key="1">
    <citation type="submission" date="2021-04" db="EMBL/GenBank/DDBJ databases">
        <title>Genome based classification of Actinospica acidithermotolerans sp. nov., an actinobacterium isolated from an Indonesian hot spring.</title>
        <authorList>
            <person name="Kusuma A.B."/>
            <person name="Putra K.E."/>
            <person name="Nafisah S."/>
            <person name="Loh J."/>
            <person name="Nouioui I."/>
            <person name="Goodfellow M."/>
        </authorList>
    </citation>
    <scope>NUCLEOTIDE SEQUENCE</scope>
    <source>
        <strain evidence="2">DSM 45618</strain>
    </source>
</reference>
<dbReference type="Gene3D" id="3.40.190.10">
    <property type="entry name" value="Periplasmic binding protein-like II"/>
    <property type="match status" value="2"/>
</dbReference>
<protein>
    <submittedName>
        <fullName evidence="2">Extracellular solute-binding protein</fullName>
    </submittedName>
</protein>
<organism evidence="2 3">
    <name type="scientific">Actinocrinis puniceicyclus</name>
    <dbReference type="NCBI Taxonomy" id="977794"/>
    <lineage>
        <taxon>Bacteria</taxon>
        <taxon>Bacillati</taxon>
        <taxon>Actinomycetota</taxon>
        <taxon>Actinomycetes</taxon>
        <taxon>Catenulisporales</taxon>
        <taxon>Actinospicaceae</taxon>
        <taxon>Actinocrinis</taxon>
    </lineage>
</organism>
<dbReference type="SUPFAM" id="SSF53850">
    <property type="entry name" value="Periplasmic binding protein-like II"/>
    <property type="match status" value="1"/>
</dbReference>
<comment type="caution">
    <text evidence="2">The sequence shown here is derived from an EMBL/GenBank/DDBJ whole genome shotgun (WGS) entry which is preliminary data.</text>
</comment>
<evidence type="ECO:0000313" key="3">
    <source>
        <dbReference type="Proteomes" id="UP000677913"/>
    </source>
</evidence>
<dbReference type="PANTHER" id="PTHR43649:SF30">
    <property type="entry name" value="ABC TRANSPORTER SUBSTRATE-BINDING PROTEIN"/>
    <property type="match status" value="1"/>
</dbReference>
<dbReference type="InterPro" id="IPR006059">
    <property type="entry name" value="SBP"/>
</dbReference>
<sequence>MKQRLAAAAVLGLSATLALTACGSSSKPSSSSGGSTSGAVAIKLVAADYGTGPANSSQTYWQHVADAFHQANPNITVQVQTIDWNDLSSKVQTMIQNKQYPDILEGLTYAQYVQDGIAYKASDVLDAAALSNINPIFAKAGEVNGTEYGIPWTTSSRAMFYNKKLFTRAGISSPPTTWDQLKADAKAVAQKTGKTGFGLPLGSEEAQAESLLWFLGNGGGLTDASGKYAINSAQNIATYQYLQGLAKSGATEPDPATKNRTDLWQQFAQGDIGMINGSPALIPIIQKAGVLQSSGYGVVAVPGKTGPLTSTVGVADYVVALDKGDHRAAVKSFLDFAYSDQNQLAFDNEYDLLPATTSATNSMSGNPQFAGFVKNLGTATLYPSSQADWSTVLTAIQKQIGTAITGDPRNVLDQIQQSATAGQ</sequence>
<feature type="signal peptide" evidence="1">
    <location>
        <begin position="1"/>
        <end position="20"/>
    </location>
</feature>
<dbReference type="Pfam" id="PF01547">
    <property type="entry name" value="SBP_bac_1"/>
    <property type="match status" value="1"/>
</dbReference>
<dbReference type="EMBL" id="JAGSXH010000102">
    <property type="protein sequence ID" value="MBS2965810.1"/>
    <property type="molecule type" value="Genomic_DNA"/>
</dbReference>
<dbReference type="PANTHER" id="PTHR43649">
    <property type="entry name" value="ARABINOSE-BINDING PROTEIN-RELATED"/>
    <property type="match status" value="1"/>
</dbReference>
<dbReference type="PROSITE" id="PS51257">
    <property type="entry name" value="PROKAR_LIPOPROTEIN"/>
    <property type="match status" value="1"/>
</dbReference>